<dbReference type="STRING" id="1392247.A0A3N4KVV0"/>
<dbReference type="GO" id="GO:0019172">
    <property type="term" value="F:glyoxalase III activity"/>
    <property type="evidence" value="ECO:0007669"/>
    <property type="project" value="UniProtKB-EC"/>
</dbReference>
<organism evidence="4 5">
    <name type="scientific">Morchella conica CCBAS932</name>
    <dbReference type="NCBI Taxonomy" id="1392247"/>
    <lineage>
        <taxon>Eukaryota</taxon>
        <taxon>Fungi</taxon>
        <taxon>Dikarya</taxon>
        <taxon>Ascomycota</taxon>
        <taxon>Pezizomycotina</taxon>
        <taxon>Pezizomycetes</taxon>
        <taxon>Pezizales</taxon>
        <taxon>Morchellaceae</taxon>
        <taxon>Morchella</taxon>
    </lineage>
</organism>
<keyword evidence="5" id="KW-1185">Reference proteome</keyword>
<dbReference type="GO" id="GO:1903189">
    <property type="term" value="P:glyoxal metabolic process"/>
    <property type="evidence" value="ECO:0007669"/>
    <property type="project" value="TreeGrafter"/>
</dbReference>
<proteinExistence type="predicted"/>
<dbReference type="InParanoid" id="A0A3N4KVV0"/>
<dbReference type="NCBIfam" id="TIGR01383">
    <property type="entry name" value="not_thiJ"/>
    <property type="match status" value="1"/>
</dbReference>
<accession>A0A3N4KVV0</accession>
<evidence type="ECO:0000313" key="5">
    <source>
        <dbReference type="Proteomes" id="UP000277580"/>
    </source>
</evidence>
<evidence type="ECO:0000256" key="2">
    <source>
        <dbReference type="ARBA" id="ARBA00048082"/>
    </source>
</evidence>
<dbReference type="Proteomes" id="UP000277580">
    <property type="component" value="Unassembled WGS sequence"/>
</dbReference>
<dbReference type="PANTHER" id="PTHR48094:SF12">
    <property type="entry name" value="PARKINSON DISEASE PROTEIN 7 HOMOLOG"/>
    <property type="match status" value="1"/>
</dbReference>
<evidence type="ECO:0000259" key="3">
    <source>
        <dbReference type="Pfam" id="PF01965"/>
    </source>
</evidence>
<dbReference type="InterPro" id="IPR050325">
    <property type="entry name" value="Prot/Nucl_acid_deglycase"/>
</dbReference>
<dbReference type="GO" id="GO:0005739">
    <property type="term" value="C:mitochondrion"/>
    <property type="evidence" value="ECO:0007669"/>
    <property type="project" value="TreeGrafter"/>
</dbReference>
<comment type="catalytic activity">
    <reaction evidence="2">
        <text>methylglyoxal + H2O = (R)-lactate + H(+)</text>
        <dbReference type="Rhea" id="RHEA:27754"/>
        <dbReference type="ChEBI" id="CHEBI:15377"/>
        <dbReference type="ChEBI" id="CHEBI:15378"/>
        <dbReference type="ChEBI" id="CHEBI:16004"/>
        <dbReference type="ChEBI" id="CHEBI:17158"/>
        <dbReference type="EC" id="4.2.1.130"/>
    </reaction>
</comment>
<dbReference type="CDD" id="cd03135">
    <property type="entry name" value="GATase1_DJ-1"/>
    <property type="match status" value="1"/>
</dbReference>
<dbReference type="InterPro" id="IPR002818">
    <property type="entry name" value="DJ-1/PfpI"/>
</dbReference>
<dbReference type="InterPro" id="IPR006287">
    <property type="entry name" value="DJ-1"/>
</dbReference>
<dbReference type="PANTHER" id="PTHR48094">
    <property type="entry name" value="PROTEIN/NUCLEIC ACID DEGLYCASE DJ-1-RELATED"/>
    <property type="match status" value="1"/>
</dbReference>
<protein>
    <recommendedName>
        <fullName evidence="1">D-lactate dehydratase</fullName>
        <ecNumber evidence="1">4.2.1.130</ecNumber>
    </recommendedName>
</protein>
<reference evidence="4 5" key="1">
    <citation type="journal article" date="2018" name="Nat. Ecol. Evol.">
        <title>Pezizomycetes genomes reveal the molecular basis of ectomycorrhizal truffle lifestyle.</title>
        <authorList>
            <person name="Murat C."/>
            <person name="Payen T."/>
            <person name="Noel B."/>
            <person name="Kuo A."/>
            <person name="Morin E."/>
            <person name="Chen J."/>
            <person name="Kohler A."/>
            <person name="Krizsan K."/>
            <person name="Balestrini R."/>
            <person name="Da Silva C."/>
            <person name="Montanini B."/>
            <person name="Hainaut M."/>
            <person name="Levati E."/>
            <person name="Barry K.W."/>
            <person name="Belfiori B."/>
            <person name="Cichocki N."/>
            <person name="Clum A."/>
            <person name="Dockter R.B."/>
            <person name="Fauchery L."/>
            <person name="Guy J."/>
            <person name="Iotti M."/>
            <person name="Le Tacon F."/>
            <person name="Lindquist E.A."/>
            <person name="Lipzen A."/>
            <person name="Malagnac F."/>
            <person name="Mello A."/>
            <person name="Molinier V."/>
            <person name="Miyauchi S."/>
            <person name="Poulain J."/>
            <person name="Riccioni C."/>
            <person name="Rubini A."/>
            <person name="Sitrit Y."/>
            <person name="Splivallo R."/>
            <person name="Traeger S."/>
            <person name="Wang M."/>
            <person name="Zifcakova L."/>
            <person name="Wipf D."/>
            <person name="Zambonelli A."/>
            <person name="Paolocci F."/>
            <person name="Nowrousian M."/>
            <person name="Ottonello S."/>
            <person name="Baldrian P."/>
            <person name="Spatafora J.W."/>
            <person name="Henrissat B."/>
            <person name="Nagy L.G."/>
            <person name="Aury J.M."/>
            <person name="Wincker P."/>
            <person name="Grigoriev I.V."/>
            <person name="Bonfante P."/>
            <person name="Martin F.M."/>
        </authorList>
    </citation>
    <scope>NUCLEOTIDE SEQUENCE [LARGE SCALE GENOMIC DNA]</scope>
    <source>
        <strain evidence="4 5">CCBAS932</strain>
    </source>
</reference>
<dbReference type="GO" id="GO:0005634">
    <property type="term" value="C:nucleus"/>
    <property type="evidence" value="ECO:0007669"/>
    <property type="project" value="TreeGrafter"/>
</dbReference>
<gene>
    <name evidence="4" type="ORF">P167DRAFT_533672</name>
</gene>
<dbReference type="GO" id="GO:0006979">
    <property type="term" value="P:response to oxidative stress"/>
    <property type="evidence" value="ECO:0007669"/>
    <property type="project" value="TreeGrafter"/>
</dbReference>
<sequence length="202" mass="21833">MTKPSAVILVADGSEEIEFVTAFDVLVRAGFNVRSIAVRRADAQQNRAWVELSRGLKIIPDQDGFANSNADDIESDILIIPGGGPGAKTLSEDKVTLELLHRCRREGKWIACICAGTTALVASASSFPEQGKVKVTSHPSVKDEIVAKGWEYEEERVVVDGKVITSRGPGTALLWALTIVELICGKEKRMEVEGPMITSTVL</sequence>
<dbReference type="AlphaFoldDB" id="A0A3N4KVV0"/>
<dbReference type="EMBL" id="ML119116">
    <property type="protein sequence ID" value="RPB14683.1"/>
    <property type="molecule type" value="Genomic_DNA"/>
</dbReference>
<evidence type="ECO:0000313" key="4">
    <source>
        <dbReference type="EMBL" id="RPB14683.1"/>
    </source>
</evidence>
<dbReference type="Pfam" id="PF01965">
    <property type="entry name" value="DJ-1_PfpI"/>
    <property type="match status" value="1"/>
</dbReference>
<evidence type="ECO:0000256" key="1">
    <source>
        <dbReference type="ARBA" id="ARBA00013134"/>
    </source>
</evidence>
<dbReference type="OrthoDB" id="543156at2759"/>
<feature type="domain" description="DJ-1/PfpI" evidence="3">
    <location>
        <begin position="5"/>
        <end position="181"/>
    </location>
</feature>
<dbReference type="EC" id="4.2.1.130" evidence="1"/>
<name>A0A3N4KVV0_9PEZI</name>
<dbReference type="InterPro" id="IPR029062">
    <property type="entry name" value="Class_I_gatase-like"/>
</dbReference>
<dbReference type="Gene3D" id="3.40.50.880">
    <property type="match status" value="1"/>
</dbReference>
<dbReference type="SUPFAM" id="SSF52317">
    <property type="entry name" value="Class I glutamine amidotransferase-like"/>
    <property type="match status" value="1"/>
</dbReference>